<dbReference type="AlphaFoldDB" id="A0A2P2M184"/>
<proteinExistence type="predicted"/>
<feature type="transmembrane region" description="Helical" evidence="1">
    <location>
        <begin position="80"/>
        <end position="99"/>
    </location>
</feature>
<dbReference type="EMBL" id="GGEC01043499">
    <property type="protein sequence ID" value="MBX23983.1"/>
    <property type="molecule type" value="Transcribed_RNA"/>
</dbReference>
<sequence length="101" mass="11950">MGMPSQALLRNSCKYTLIPSFCLCLHFQKIFFFLLLWRMASFDNNVLYFFLLQRLMPMFLISVLEGVVITLRVWFMKMPISVISIIAFLCRQILLEPIIHN</sequence>
<keyword evidence="1" id="KW-0812">Transmembrane</keyword>
<keyword evidence="1" id="KW-1133">Transmembrane helix</keyword>
<protein>
    <submittedName>
        <fullName evidence="2">Uncharacterized protein LOC8280413</fullName>
    </submittedName>
</protein>
<feature type="transmembrane region" description="Helical" evidence="1">
    <location>
        <begin position="21"/>
        <end position="40"/>
    </location>
</feature>
<name>A0A2P2M184_RHIMU</name>
<reference evidence="2" key="1">
    <citation type="submission" date="2018-02" db="EMBL/GenBank/DDBJ databases">
        <title>Rhizophora mucronata_Transcriptome.</title>
        <authorList>
            <person name="Meera S.P."/>
            <person name="Sreeshan A."/>
            <person name="Augustine A."/>
        </authorList>
    </citation>
    <scope>NUCLEOTIDE SEQUENCE</scope>
    <source>
        <tissue evidence="2">Leaf</tissue>
    </source>
</reference>
<feature type="transmembrane region" description="Helical" evidence="1">
    <location>
        <begin position="46"/>
        <end position="68"/>
    </location>
</feature>
<accession>A0A2P2M184</accession>
<organism evidence="2">
    <name type="scientific">Rhizophora mucronata</name>
    <name type="common">Asiatic mangrove</name>
    <dbReference type="NCBI Taxonomy" id="61149"/>
    <lineage>
        <taxon>Eukaryota</taxon>
        <taxon>Viridiplantae</taxon>
        <taxon>Streptophyta</taxon>
        <taxon>Embryophyta</taxon>
        <taxon>Tracheophyta</taxon>
        <taxon>Spermatophyta</taxon>
        <taxon>Magnoliopsida</taxon>
        <taxon>eudicotyledons</taxon>
        <taxon>Gunneridae</taxon>
        <taxon>Pentapetalae</taxon>
        <taxon>rosids</taxon>
        <taxon>fabids</taxon>
        <taxon>Malpighiales</taxon>
        <taxon>Rhizophoraceae</taxon>
        <taxon>Rhizophora</taxon>
    </lineage>
</organism>
<evidence type="ECO:0000313" key="2">
    <source>
        <dbReference type="EMBL" id="MBX23983.1"/>
    </source>
</evidence>
<keyword evidence="1" id="KW-0472">Membrane</keyword>
<evidence type="ECO:0000256" key="1">
    <source>
        <dbReference type="SAM" id="Phobius"/>
    </source>
</evidence>